<name>A0A840A256_9CAUL</name>
<evidence type="ECO:0000256" key="1">
    <source>
        <dbReference type="SAM" id="Phobius"/>
    </source>
</evidence>
<accession>A0A840A256</accession>
<dbReference type="AlphaFoldDB" id="A0A840A256"/>
<evidence type="ECO:0000313" key="3">
    <source>
        <dbReference type="Proteomes" id="UP000530564"/>
    </source>
</evidence>
<keyword evidence="1" id="KW-0472">Membrane</keyword>
<proteinExistence type="predicted"/>
<comment type="caution">
    <text evidence="2">The sequence shown here is derived from an EMBL/GenBank/DDBJ whole genome shotgun (WGS) entry which is preliminary data.</text>
</comment>
<sequence length="35" mass="3449">MTILSQLGRIFDASVSVVFIALSLGLAGATAVVGA</sequence>
<protein>
    <submittedName>
        <fullName evidence="2">Uncharacterized protein</fullName>
    </submittedName>
</protein>
<evidence type="ECO:0000313" key="2">
    <source>
        <dbReference type="EMBL" id="MBB3891407.1"/>
    </source>
</evidence>
<organism evidence="2 3">
    <name type="scientific">Phenylobacterium haematophilum</name>
    <dbReference type="NCBI Taxonomy" id="98513"/>
    <lineage>
        <taxon>Bacteria</taxon>
        <taxon>Pseudomonadati</taxon>
        <taxon>Pseudomonadota</taxon>
        <taxon>Alphaproteobacteria</taxon>
        <taxon>Caulobacterales</taxon>
        <taxon>Caulobacteraceae</taxon>
        <taxon>Phenylobacterium</taxon>
    </lineage>
</organism>
<keyword evidence="1" id="KW-1133">Transmembrane helix</keyword>
<dbReference type="Proteomes" id="UP000530564">
    <property type="component" value="Unassembled WGS sequence"/>
</dbReference>
<feature type="transmembrane region" description="Helical" evidence="1">
    <location>
        <begin position="12"/>
        <end position="33"/>
    </location>
</feature>
<keyword evidence="1" id="KW-0812">Transmembrane</keyword>
<reference evidence="2 3" key="1">
    <citation type="submission" date="2020-08" db="EMBL/GenBank/DDBJ databases">
        <title>Genomic Encyclopedia of Type Strains, Phase IV (KMG-IV): sequencing the most valuable type-strain genomes for metagenomic binning, comparative biology and taxonomic classification.</title>
        <authorList>
            <person name="Goeker M."/>
        </authorList>
    </citation>
    <scope>NUCLEOTIDE SEQUENCE [LARGE SCALE GENOMIC DNA]</scope>
    <source>
        <strain evidence="2 3">DSM 21793</strain>
    </source>
</reference>
<gene>
    <name evidence="2" type="ORF">GGQ61_002124</name>
</gene>
<dbReference type="EMBL" id="JACIDK010000002">
    <property type="protein sequence ID" value="MBB3891407.1"/>
    <property type="molecule type" value="Genomic_DNA"/>
</dbReference>
<keyword evidence="3" id="KW-1185">Reference proteome</keyword>